<accession>A0A231QC78</accession>
<reference evidence="2 3" key="1">
    <citation type="submission" date="2016-03" db="EMBL/GenBank/DDBJ databases">
        <title>Sequencing of Lactobacillus Species from Commercial Turkeys.</title>
        <authorList>
            <person name="Johnson T.J."/>
            <person name="Youmans B.P."/>
            <person name="Case K.A."/>
        </authorList>
    </citation>
    <scope>NUCLEOTIDE SEQUENCE [LARGE SCALE GENOMIC DNA]</scope>
    <source>
        <strain evidence="2 3">UMNLA1</strain>
    </source>
</reference>
<feature type="domain" description="Glycosyltransferase 2-like" evidence="1">
    <location>
        <begin position="3"/>
        <end position="112"/>
    </location>
</feature>
<evidence type="ECO:0000259" key="1">
    <source>
        <dbReference type="Pfam" id="PF00535"/>
    </source>
</evidence>
<dbReference type="InterPro" id="IPR029044">
    <property type="entry name" value="Nucleotide-diphossugar_trans"/>
</dbReference>
<dbReference type="AlphaFoldDB" id="A0A231QC78"/>
<name>A0A231QC78_9LACO</name>
<dbReference type="RefSeq" id="WP_089144646.1">
    <property type="nucleotide sequence ID" value="NZ_LUGD01000089.1"/>
</dbReference>
<dbReference type="Gene3D" id="3.90.550.10">
    <property type="entry name" value="Spore Coat Polysaccharide Biosynthesis Protein SpsA, Chain A"/>
    <property type="match status" value="1"/>
</dbReference>
<dbReference type="EMBL" id="LUGO01000043">
    <property type="protein sequence ID" value="OXS40551.1"/>
    <property type="molecule type" value="Genomic_DNA"/>
</dbReference>
<dbReference type="PANTHER" id="PTHR22916">
    <property type="entry name" value="GLYCOSYLTRANSFERASE"/>
    <property type="match status" value="1"/>
</dbReference>
<dbReference type="Pfam" id="PF00535">
    <property type="entry name" value="Glycos_transf_2"/>
    <property type="match status" value="1"/>
</dbReference>
<dbReference type="GO" id="GO:0016758">
    <property type="term" value="F:hexosyltransferase activity"/>
    <property type="evidence" value="ECO:0007669"/>
    <property type="project" value="UniProtKB-ARBA"/>
</dbReference>
<evidence type="ECO:0000313" key="2">
    <source>
        <dbReference type="EMBL" id="OXS40551.1"/>
    </source>
</evidence>
<dbReference type="SUPFAM" id="SSF53448">
    <property type="entry name" value="Nucleotide-diphospho-sugar transferases"/>
    <property type="match status" value="1"/>
</dbReference>
<dbReference type="Proteomes" id="UP000215261">
    <property type="component" value="Unassembled WGS sequence"/>
</dbReference>
<protein>
    <recommendedName>
        <fullName evidence="1">Glycosyltransferase 2-like domain-containing protein</fullName>
    </recommendedName>
</protein>
<organism evidence="2 3">
    <name type="scientific">Ligilactobacillus agilis</name>
    <dbReference type="NCBI Taxonomy" id="1601"/>
    <lineage>
        <taxon>Bacteria</taxon>
        <taxon>Bacillati</taxon>
        <taxon>Bacillota</taxon>
        <taxon>Bacilli</taxon>
        <taxon>Lactobacillales</taxon>
        <taxon>Lactobacillaceae</taxon>
        <taxon>Ligilactobacillus</taxon>
    </lineage>
</organism>
<comment type="caution">
    <text evidence="2">The sequence shown here is derived from an EMBL/GenBank/DDBJ whole genome shotgun (WGS) entry which is preliminary data.</text>
</comment>
<proteinExistence type="predicted"/>
<dbReference type="PANTHER" id="PTHR22916:SF3">
    <property type="entry name" value="UDP-GLCNAC:BETAGAL BETA-1,3-N-ACETYLGLUCOSAMINYLTRANSFERASE-LIKE PROTEIN 1"/>
    <property type="match status" value="1"/>
</dbReference>
<sequence length="329" mass="38683">MISVVMATYNGEKYIEKQLQTILNQTLLPDEVIIRDDCSNDKTVSIIEEFIENNNLNNWDVKVNEHNLGYRKNFEELLNLAQGDYIFLSDQDDEWLEDKLKDMVEIFQKNKKIQSLNGGVELINDESQKIEVCAEKNMYNANLYFSTKSLSQLSEISLSDLVISNITPGCAMAITKKLRDSFLETYDAKLPHDWYLNMIAAHENGCYFLNRPVIDYRIHANNTIGITETDGILQKFHAFDMKQRIIDFQLQVDAIDGIERDYGELDEETKYTRNFLSARIKFYKEPSFSNFNMMRQYRDYRERTAIKGKIWDWVIALKIDKILYLFERN</sequence>
<dbReference type="CDD" id="cd04196">
    <property type="entry name" value="GT_2_like_d"/>
    <property type="match status" value="1"/>
</dbReference>
<evidence type="ECO:0000313" key="3">
    <source>
        <dbReference type="Proteomes" id="UP000215261"/>
    </source>
</evidence>
<dbReference type="InterPro" id="IPR001173">
    <property type="entry name" value="Glyco_trans_2-like"/>
</dbReference>
<gene>
    <name evidence="2" type="ORF">AYP69_00320</name>
</gene>